<dbReference type="AlphaFoldDB" id="A0A1C3NZM1"/>
<evidence type="ECO:0000313" key="1">
    <source>
        <dbReference type="EMBL" id="SBW22994.1"/>
    </source>
</evidence>
<accession>A0A1C3NZM1</accession>
<protein>
    <submittedName>
        <fullName evidence="1">Transposase, IS4</fullName>
    </submittedName>
</protein>
<proteinExistence type="predicted"/>
<organism evidence="1 2">
    <name type="scientific">Candidatus Protofrankia californiensis</name>
    <dbReference type="NCBI Taxonomy" id="1839754"/>
    <lineage>
        <taxon>Bacteria</taxon>
        <taxon>Bacillati</taxon>
        <taxon>Actinomycetota</taxon>
        <taxon>Actinomycetes</taxon>
        <taxon>Frankiales</taxon>
        <taxon>Frankiaceae</taxon>
        <taxon>Protofrankia</taxon>
    </lineage>
</organism>
<evidence type="ECO:0000313" key="2">
    <source>
        <dbReference type="Proteomes" id="UP000199013"/>
    </source>
</evidence>
<dbReference type="EMBL" id="FLUV01001426">
    <property type="protein sequence ID" value="SBW22994.1"/>
    <property type="molecule type" value="Genomic_DNA"/>
</dbReference>
<dbReference type="SUPFAM" id="SSF53098">
    <property type="entry name" value="Ribonuclease H-like"/>
    <property type="match status" value="1"/>
</dbReference>
<gene>
    <name evidence="1" type="ORF">FDG2_3407</name>
</gene>
<dbReference type="InterPro" id="IPR012337">
    <property type="entry name" value="RNaseH-like_sf"/>
</dbReference>
<keyword evidence="2" id="KW-1185">Reference proteome</keyword>
<reference evidence="2" key="1">
    <citation type="submission" date="2016-02" db="EMBL/GenBank/DDBJ databases">
        <authorList>
            <person name="Wibberg D."/>
        </authorList>
    </citation>
    <scope>NUCLEOTIDE SEQUENCE [LARGE SCALE GENOMIC DNA]</scope>
</reference>
<sequence>MHTATITCLWYGVFGPRPVTVLLVREHTHRIPRGGYDLALVTTDITIRPAPLVARYAARWSIEIMIEDAKQTFGVGQARNRVQRAVERTVPFGLVCQTLVMLWYATAGHHPADVTDHRERAPWYTTRTNPSTADMIGKLRRVLIATKYQVTHPEQPTPRAATCPVRCFSLPNRPHSVTSCTGYFPRRHGFSDRSR</sequence>
<name>A0A1C3NZM1_9ACTN</name>
<dbReference type="Proteomes" id="UP000199013">
    <property type="component" value="Unassembled WGS sequence"/>
</dbReference>